<accession>A0A3D8L7J4</accession>
<keyword evidence="2" id="KW-1185">Reference proteome</keyword>
<evidence type="ECO:0000313" key="2">
    <source>
        <dbReference type="Proteomes" id="UP000256708"/>
    </source>
</evidence>
<dbReference type="EMBL" id="QRGR01000024">
    <property type="protein sequence ID" value="RDV13380.1"/>
    <property type="molecule type" value="Genomic_DNA"/>
</dbReference>
<evidence type="ECO:0000313" key="1">
    <source>
        <dbReference type="EMBL" id="RDV13380.1"/>
    </source>
</evidence>
<sequence length="274" mass="30757">MRLKNRLMPALLFCGVVALSSCEKNEQESVNPEFTQGMLSQILADSSKVTSYSFAGKQLSQVNHYHKENGEAETFEKYEYDGTGKLTKASIYAASDNALLTEQKFTYNSKDLLAKTDMAYHNGGKLEYTAYATFEYDEKNNLLKKSLFEVSNDKGEKKEAEATQKSYTTYEILPNGNYAEEKQYVIDGKGKAILFSTTTYSYDTNRNPLHEFAEPGSASSPNNLVASSALIQNGNKTYKYAYAYTYNEQGYPLTQTVVTPTGKSETYSYLYSNQ</sequence>
<proteinExistence type="predicted"/>
<gene>
    <name evidence="1" type="ORF">DXT99_19495</name>
</gene>
<comment type="caution">
    <text evidence="1">The sequence shown here is derived from an EMBL/GenBank/DDBJ whole genome shotgun (WGS) entry which is preliminary data.</text>
</comment>
<organism evidence="1 2">
    <name type="scientific">Pontibacter diazotrophicus</name>
    <dbReference type="NCBI Taxonomy" id="1400979"/>
    <lineage>
        <taxon>Bacteria</taxon>
        <taxon>Pseudomonadati</taxon>
        <taxon>Bacteroidota</taxon>
        <taxon>Cytophagia</taxon>
        <taxon>Cytophagales</taxon>
        <taxon>Hymenobacteraceae</taxon>
        <taxon>Pontibacter</taxon>
    </lineage>
</organism>
<protein>
    <recommendedName>
        <fullName evidence="3">DUF4595 domain-containing protein</fullName>
    </recommendedName>
</protein>
<dbReference type="PROSITE" id="PS51257">
    <property type="entry name" value="PROKAR_LIPOPROTEIN"/>
    <property type="match status" value="1"/>
</dbReference>
<dbReference type="Gene3D" id="2.180.10.10">
    <property type="entry name" value="RHS repeat-associated core"/>
    <property type="match status" value="1"/>
</dbReference>
<dbReference type="AlphaFoldDB" id="A0A3D8L7J4"/>
<evidence type="ECO:0008006" key="3">
    <source>
        <dbReference type="Google" id="ProtNLM"/>
    </source>
</evidence>
<reference evidence="2" key="1">
    <citation type="submission" date="2018-08" db="EMBL/GenBank/DDBJ databases">
        <authorList>
            <person name="Liu Z.-W."/>
            <person name="Du Z.-J."/>
        </authorList>
    </citation>
    <scope>NUCLEOTIDE SEQUENCE [LARGE SCALE GENOMIC DNA]</scope>
    <source>
        <strain evidence="2">H4X</strain>
    </source>
</reference>
<name>A0A3D8L7J4_9BACT</name>
<dbReference type="Proteomes" id="UP000256708">
    <property type="component" value="Unassembled WGS sequence"/>
</dbReference>